<name>A0A085FZ30_9ENTR</name>
<evidence type="ECO:0000313" key="3">
    <source>
        <dbReference type="Proteomes" id="UP000028653"/>
    </source>
</evidence>
<reference evidence="2 3" key="1">
    <citation type="submission" date="2014-05" db="EMBL/GenBank/DDBJ databases">
        <title>ATOL: Assembling a taxonomically balanced genome-scale reconstruction of the evolutionary history of the Enterobacteriaceae.</title>
        <authorList>
            <person name="Plunkett G.III."/>
            <person name="Neeno-Eckwall E.C."/>
            <person name="Glasner J.D."/>
            <person name="Perna N.T."/>
        </authorList>
    </citation>
    <scope>NUCLEOTIDE SEQUENCE [LARGE SCALE GENOMIC DNA]</scope>
    <source>
        <strain evidence="2 3">ATCC 33320</strain>
    </source>
</reference>
<dbReference type="EMBL" id="JMPI01000076">
    <property type="protein sequence ID" value="KFC76725.1"/>
    <property type="molecule type" value="Genomic_DNA"/>
</dbReference>
<organism evidence="2 3">
    <name type="scientific">Buttiauxella agrestis ATCC 33320</name>
    <dbReference type="NCBI Taxonomy" id="1006004"/>
    <lineage>
        <taxon>Bacteria</taxon>
        <taxon>Pseudomonadati</taxon>
        <taxon>Pseudomonadota</taxon>
        <taxon>Gammaproteobacteria</taxon>
        <taxon>Enterobacterales</taxon>
        <taxon>Enterobacteriaceae</taxon>
        <taxon>Buttiauxella</taxon>
    </lineage>
</organism>
<dbReference type="AlphaFoldDB" id="A0A085FZ30"/>
<accession>A0A085FZ30</accession>
<keyword evidence="3" id="KW-1185">Reference proteome</keyword>
<sequence>MCVHSGLILFWWLIHLSVSSLAAKGKGATALDGKQGRAKRVHFTLVFWPETVLRKALRVRTGRGDGSPEQQTECTHPTRRNVGAALKRRFTGAVKAWANGPQQRLTWPLPSDPSESPKPARDSAETGRCRAAARRSGADDPAGTDGEPKGAIALTGLWWKRITIRYGHHESRHNRKSIRKVKMDI</sequence>
<dbReference type="STRING" id="1006004.GBAG_4360"/>
<proteinExistence type="predicted"/>
<evidence type="ECO:0000256" key="1">
    <source>
        <dbReference type="SAM" id="MobiDB-lite"/>
    </source>
</evidence>
<feature type="region of interest" description="Disordered" evidence="1">
    <location>
        <begin position="101"/>
        <end position="148"/>
    </location>
</feature>
<dbReference type="Proteomes" id="UP000028653">
    <property type="component" value="Unassembled WGS sequence"/>
</dbReference>
<comment type="caution">
    <text evidence="2">The sequence shown here is derived from an EMBL/GenBank/DDBJ whole genome shotgun (WGS) entry which is preliminary data.</text>
</comment>
<feature type="compositionally biased region" description="Basic and acidic residues" evidence="1">
    <location>
        <begin position="118"/>
        <end position="128"/>
    </location>
</feature>
<gene>
    <name evidence="2" type="ORF">GBAG_4360</name>
</gene>
<evidence type="ECO:0000313" key="2">
    <source>
        <dbReference type="EMBL" id="KFC76725.1"/>
    </source>
</evidence>
<protein>
    <submittedName>
        <fullName evidence="2">Uncharacterized protein</fullName>
    </submittedName>
</protein>